<accession>A0A699SQM1</accession>
<name>A0A699SQM1_TANCI</name>
<protein>
    <submittedName>
        <fullName evidence="1">Putative UPF0481 protein At3g02645</fullName>
    </submittedName>
</protein>
<reference evidence="1" key="1">
    <citation type="journal article" date="2019" name="Sci. Rep.">
        <title>Draft genome of Tanacetum cinerariifolium, the natural source of mosquito coil.</title>
        <authorList>
            <person name="Yamashiro T."/>
            <person name="Shiraishi A."/>
            <person name="Satake H."/>
            <person name="Nakayama K."/>
        </authorList>
    </citation>
    <scope>NUCLEOTIDE SEQUENCE</scope>
</reference>
<dbReference type="EMBL" id="BKCJ011183663">
    <property type="protein sequence ID" value="GFD00252.1"/>
    <property type="molecule type" value="Genomic_DNA"/>
</dbReference>
<dbReference type="AlphaFoldDB" id="A0A699SQM1"/>
<feature type="non-terminal residue" evidence="1">
    <location>
        <position position="123"/>
    </location>
</feature>
<sequence>MYHLIVNNESPIEASHHELFHEERANGLHEITPKHHVIDNMDDIMEMGQILGKIRRVKKAISVLVSIPWEKITELLGFQIGRKIHKDDGDHPRVTEIEIPLVTSLSKYGRINFNLTNGGIRNT</sequence>
<evidence type="ECO:0000313" key="1">
    <source>
        <dbReference type="EMBL" id="GFD00252.1"/>
    </source>
</evidence>
<organism evidence="1">
    <name type="scientific">Tanacetum cinerariifolium</name>
    <name type="common">Dalmatian daisy</name>
    <name type="synonym">Chrysanthemum cinerariifolium</name>
    <dbReference type="NCBI Taxonomy" id="118510"/>
    <lineage>
        <taxon>Eukaryota</taxon>
        <taxon>Viridiplantae</taxon>
        <taxon>Streptophyta</taxon>
        <taxon>Embryophyta</taxon>
        <taxon>Tracheophyta</taxon>
        <taxon>Spermatophyta</taxon>
        <taxon>Magnoliopsida</taxon>
        <taxon>eudicotyledons</taxon>
        <taxon>Gunneridae</taxon>
        <taxon>Pentapetalae</taxon>
        <taxon>asterids</taxon>
        <taxon>campanulids</taxon>
        <taxon>Asterales</taxon>
        <taxon>Asteraceae</taxon>
        <taxon>Asteroideae</taxon>
        <taxon>Anthemideae</taxon>
        <taxon>Anthemidinae</taxon>
        <taxon>Tanacetum</taxon>
    </lineage>
</organism>
<comment type="caution">
    <text evidence="1">The sequence shown here is derived from an EMBL/GenBank/DDBJ whole genome shotgun (WGS) entry which is preliminary data.</text>
</comment>
<gene>
    <name evidence="1" type="ORF">Tci_872221</name>
</gene>
<proteinExistence type="predicted"/>